<accession>A0A1C6U033</accession>
<evidence type="ECO:0000256" key="2">
    <source>
        <dbReference type="SAM" id="MobiDB-lite"/>
    </source>
</evidence>
<gene>
    <name evidence="3" type="ORF">GA0070617_0517</name>
</gene>
<dbReference type="AlphaFoldDB" id="A0A1C6U033"/>
<dbReference type="RefSeq" id="WP_091433457.1">
    <property type="nucleotide sequence ID" value="NZ_BMMJ01000011.1"/>
</dbReference>
<dbReference type="Proteomes" id="UP000198937">
    <property type="component" value="Unassembled WGS sequence"/>
</dbReference>
<name>A0A1C6U033_9ACTN</name>
<proteinExistence type="inferred from homology"/>
<keyword evidence="1" id="KW-0874">Quinone</keyword>
<feature type="compositionally biased region" description="Basic and acidic residues" evidence="2">
    <location>
        <begin position="224"/>
        <end position="233"/>
    </location>
</feature>
<protein>
    <recommendedName>
        <fullName evidence="1">NADH-quinone oxidoreductase subunit J</fullName>
        <ecNumber evidence="1">7.1.1.-</ecNumber>
    </recommendedName>
</protein>
<dbReference type="GO" id="GO:0008137">
    <property type="term" value="F:NADH dehydrogenase (ubiquinone) activity"/>
    <property type="evidence" value="ECO:0007669"/>
    <property type="project" value="UniProtKB-UniRule"/>
</dbReference>
<evidence type="ECO:0000313" key="3">
    <source>
        <dbReference type="EMBL" id="SCL47239.1"/>
    </source>
</evidence>
<keyword evidence="1" id="KW-0520">NAD</keyword>
<dbReference type="GO" id="GO:0005886">
    <property type="term" value="C:plasma membrane"/>
    <property type="evidence" value="ECO:0007669"/>
    <property type="project" value="UniProtKB-SubCell"/>
</dbReference>
<comment type="catalytic activity">
    <reaction evidence="1">
        <text>a quinone + NADH + 5 H(+)(in) = a quinol + NAD(+) + 4 H(+)(out)</text>
        <dbReference type="Rhea" id="RHEA:57888"/>
        <dbReference type="ChEBI" id="CHEBI:15378"/>
        <dbReference type="ChEBI" id="CHEBI:24646"/>
        <dbReference type="ChEBI" id="CHEBI:57540"/>
        <dbReference type="ChEBI" id="CHEBI:57945"/>
        <dbReference type="ChEBI" id="CHEBI:132124"/>
    </reaction>
</comment>
<comment type="function">
    <text evidence="1">NDH-1 shuttles electrons from NADH, via FMN and iron-sulfur (Fe-S) centers, to quinones in the respiratory chain. Couples the redox reaction to proton translocation (for every two electrons transferred, four hydrogen ions are translocated across the cytoplasmic membrane), and thus conserves the redox energy in a proton gradient.</text>
</comment>
<dbReference type="Gene3D" id="1.20.120.1200">
    <property type="entry name" value="NADH-ubiquinone/plastoquinone oxidoreductase chain 6, subunit NuoJ"/>
    <property type="match status" value="1"/>
</dbReference>
<dbReference type="PANTHER" id="PTHR33269">
    <property type="entry name" value="NADH-UBIQUINONE OXIDOREDUCTASE CHAIN 6"/>
    <property type="match status" value="1"/>
</dbReference>
<dbReference type="InterPro" id="IPR001457">
    <property type="entry name" value="NADH_UbQ/plastoQ_OxRdtase_su6"/>
</dbReference>
<dbReference type="InterPro" id="IPR042106">
    <property type="entry name" value="Nuo/plastoQ_OxRdtase_6_NuoJ"/>
</dbReference>
<dbReference type="EC" id="7.1.1.-" evidence="1"/>
<keyword evidence="1" id="KW-0472">Membrane</keyword>
<dbReference type="OrthoDB" id="13239at2"/>
<feature type="region of interest" description="Disordered" evidence="2">
    <location>
        <begin position="194"/>
        <end position="254"/>
    </location>
</feature>
<organism evidence="3 4">
    <name type="scientific">Micromonospora yangpuensis</name>
    <dbReference type="NCBI Taxonomy" id="683228"/>
    <lineage>
        <taxon>Bacteria</taxon>
        <taxon>Bacillati</taxon>
        <taxon>Actinomycetota</taxon>
        <taxon>Actinomycetes</taxon>
        <taxon>Micromonosporales</taxon>
        <taxon>Micromonosporaceae</taxon>
        <taxon>Micromonospora</taxon>
    </lineage>
</organism>
<dbReference type="EMBL" id="FMIA01000002">
    <property type="protein sequence ID" value="SCL47239.1"/>
    <property type="molecule type" value="Genomic_DNA"/>
</dbReference>
<keyword evidence="4" id="KW-1185">Reference proteome</keyword>
<evidence type="ECO:0000256" key="1">
    <source>
        <dbReference type="RuleBase" id="RU004429"/>
    </source>
</evidence>
<dbReference type="NCBIfam" id="NF005165">
    <property type="entry name" value="PRK06638.1-5"/>
    <property type="match status" value="1"/>
</dbReference>
<keyword evidence="1" id="KW-1003">Cell membrane</keyword>
<sequence>MTAQTALAASVSGGEAVTFWILAPLALLGAFGMVLARNAVHSALWLVLTMLCLGIFYVLQAGPFIGMTQIIVYTGAIMMLFLFVLMLVGRESSDSLIEVLRGQRVAAIGLGLGFALLLGSGVYRATEGGTPVGLEEANAGGNVQAIARLLYTDYVFAFELTAALLITATIGGMLLAHLERRKEDRRDQVATMKSRFAPGNYPGPKPGPGVFATSSSVATPARLPDGRLSDRSTPDILPVRELTAEETTLKGTEK</sequence>
<comment type="similarity">
    <text evidence="1">Belongs to the complex I subunit 6 family.</text>
</comment>
<reference evidence="3 4" key="1">
    <citation type="submission" date="2016-06" db="EMBL/GenBank/DDBJ databases">
        <authorList>
            <person name="Kjaerup R.B."/>
            <person name="Dalgaard T.S."/>
            <person name="Juul-Madsen H.R."/>
        </authorList>
    </citation>
    <scope>NUCLEOTIDE SEQUENCE [LARGE SCALE GENOMIC DNA]</scope>
    <source>
        <strain evidence="3 4">DSM 45577</strain>
    </source>
</reference>
<dbReference type="PANTHER" id="PTHR33269:SF19">
    <property type="entry name" value="NADH-QUINONE OXIDOREDUCTASE SUBUNIT J"/>
    <property type="match status" value="1"/>
</dbReference>
<dbReference type="GO" id="GO:0048038">
    <property type="term" value="F:quinone binding"/>
    <property type="evidence" value="ECO:0007669"/>
    <property type="project" value="UniProtKB-UniRule"/>
</dbReference>
<evidence type="ECO:0000313" key="4">
    <source>
        <dbReference type="Proteomes" id="UP000198937"/>
    </source>
</evidence>
<comment type="subcellular location">
    <subcellularLocation>
        <location evidence="1">Cell membrane</location>
        <topology evidence="1">Multi-pass membrane protein</topology>
    </subcellularLocation>
</comment>
<dbReference type="Pfam" id="PF00499">
    <property type="entry name" value="Oxidored_q3"/>
    <property type="match status" value="1"/>
</dbReference>
<dbReference type="STRING" id="683228.GA0070617_0517"/>